<comment type="catalytic activity">
    <reaction evidence="3">
        <text>RX + glutathione = an S-substituted glutathione + a halide anion + H(+)</text>
        <dbReference type="Rhea" id="RHEA:16437"/>
        <dbReference type="ChEBI" id="CHEBI:15378"/>
        <dbReference type="ChEBI" id="CHEBI:16042"/>
        <dbReference type="ChEBI" id="CHEBI:17792"/>
        <dbReference type="ChEBI" id="CHEBI:57925"/>
        <dbReference type="ChEBI" id="CHEBI:90779"/>
        <dbReference type="EC" id="2.5.1.18"/>
    </reaction>
</comment>
<dbReference type="Gene3D" id="1.20.1050.10">
    <property type="match status" value="1"/>
</dbReference>
<dbReference type="GO" id="GO:0043295">
    <property type="term" value="F:glutathione binding"/>
    <property type="evidence" value="ECO:0007669"/>
    <property type="project" value="TreeGrafter"/>
</dbReference>
<dbReference type="RefSeq" id="XP_040626260.1">
    <property type="nucleotide sequence ID" value="XM_040770524.1"/>
</dbReference>
<protein>
    <recommendedName>
        <fullName evidence="1">glutathione transferase</fullName>
        <ecNumber evidence="1">2.5.1.18</ecNumber>
    </recommendedName>
</protein>
<dbReference type="GO" id="GO:0006749">
    <property type="term" value="P:glutathione metabolic process"/>
    <property type="evidence" value="ECO:0007669"/>
    <property type="project" value="TreeGrafter"/>
</dbReference>
<evidence type="ECO:0000313" key="8">
    <source>
        <dbReference type="Proteomes" id="UP000030653"/>
    </source>
</evidence>
<dbReference type="PROSITE" id="PS50405">
    <property type="entry name" value="GST_CTER"/>
    <property type="match status" value="1"/>
</dbReference>
<name>M5G6H0_DACPD</name>
<dbReference type="SFLD" id="SFLDS00019">
    <property type="entry name" value="Glutathione_Transferase_(cytos"/>
    <property type="match status" value="1"/>
</dbReference>
<dbReference type="PROSITE" id="PS50404">
    <property type="entry name" value="GST_NTER"/>
    <property type="match status" value="1"/>
</dbReference>
<dbReference type="PANTHER" id="PTHR43900:SF3">
    <property type="entry name" value="GLUTATHIONE S-TRANSFERASE RHO"/>
    <property type="match status" value="1"/>
</dbReference>
<feature type="domain" description="GST C-terminal" evidence="6">
    <location>
        <begin position="182"/>
        <end position="301"/>
    </location>
</feature>
<dbReference type="OMA" id="QGEKWMD"/>
<dbReference type="InterPro" id="IPR036282">
    <property type="entry name" value="Glutathione-S-Trfase_C_sf"/>
</dbReference>
<dbReference type="AlphaFoldDB" id="M5G6H0"/>
<dbReference type="STRING" id="1858805.M5G6H0"/>
<dbReference type="SUPFAM" id="SSF52833">
    <property type="entry name" value="Thioredoxin-like"/>
    <property type="match status" value="1"/>
</dbReference>
<proteinExistence type="predicted"/>
<dbReference type="Gene3D" id="3.40.30.10">
    <property type="entry name" value="Glutaredoxin"/>
    <property type="match status" value="1"/>
</dbReference>
<feature type="compositionally biased region" description="Polar residues" evidence="4">
    <location>
        <begin position="1"/>
        <end position="10"/>
    </location>
</feature>
<organism evidence="7 8">
    <name type="scientific">Dacryopinax primogenitus (strain DJM 731)</name>
    <name type="common">Brown rot fungus</name>
    <dbReference type="NCBI Taxonomy" id="1858805"/>
    <lineage>
        <taxon>Eukaryota</taxon>
        <taxon>Fungi</taxon>
        <taxon>Dikarya</taxon>
        <taxon>Basidiomycota</taxon>
        <taxon>Agaricomycotina</taxon>
        <taxon>Dacrymycetes</taxon>
        <taxon>Dacrymycetales</taxon>
        <taxon>Dacrymycetaceae</taxon>
        <taxon>Dacryopinax</taxon>
    </lineage>
</organism>
<dbReference type="PANTHER" id="PTHR43900">
    <property type="entry name" value="GLUTATHIONE S-TRANSFERASE RHO"/>
    <property type="match status" value="1"/>
</dbReference>
<evidence type="ECO:0000313" key="7">
    <source>
        <dbReference type="EMBL" id="EJT99362.1"/>
    </source>
</evidence>
<accession>M5G6H0</accession>
<dbReference type="GO" id="GO:0005737">
    <property type="term" value="C:cytoplasm"/>
    <property type="evidence" value="ECO:0007669"/>
    <property type="project" value="TreeGrafter"/>
</dbReference>
<feature type="domain" description="GST N-terminal" evidence="5">
    <location>
        <begin position="75"/>
        <end position="174"/>
    </location>
</feature>
<dbReference type="GO" id="GO:0004364">
    <property type="term" value="F:glutathione transferase activity"/>
    <property type="evidence" value="ECO:0007669"/>
    <property type="project" value="UniProtKB-EC"/>
</dbReference>
<feature type="region of interest" description="Disordered" evidence="4">
    <location>
        <begin position="1"/>
        <end position="21"/>
    </location>
</feature>
<dbReference type="InterPro" id="IPR004045">
    <property type="entry name" value="Glutathione_S-Trfase_N"/>
</dbReference>
<dbReference type="InterPro" id="IPR036249">
    <property type="entry name" value="Thioredoxin-like_sf"/>
</dbReference>
<dbReference type="InterPro" id="IPR004046">
    <property type="entry name" value="GST_C"/>
</dbReference>
<dbReference type="SFLD" id="SFLDG00358">
    <property type="entry name" value="Main_(cytGST)"/>
    <property type="match status" value="1"/>
</dbReference>
<dbReference type="EC" id="2.5.1.18" evidence="1"/>
<keyword evidence="2 7" id="KW-0808">Transferase</keyword>
<dbReference type="InterPro" id="IPR010987">
    <property type="entry name" value="Glutathione-S-Trfase_C-like"/>
</dbReference>
<evidence type="ECO:0000256" key="4">
    <source>
        <dbReference type="SAM" id="MobiDB-lite"/>
    </source>
</evidence>
<evidence type="ECO:0000256" key="2">
    <source>
        <dbReference type="ARBA" id="ARBA00022679"/>
    </source>
</evidence>
<evidence type="ECO:0000256" key="3">
    <source>
        <dbReference type="ARBA" id="ARBA00047960"/>
    </source>
</evidence>
<dbReference type="InterPro" id="IPR040079">
    <property type="entry name" value="Glutathione_S-Trfase"/>
</dbReference>
<dbReference type="GeneID" id="63685586"/>
<dbReference type="HOGENOM" id="CLU_011226_5_1_1"/>
<evidence type="ECO:0000259" key="6">
    <source>
        <dbReference type="PROSITE" id="PS50405"/>
    </source>
</evidence>
<gene>
    <name evidence="7" type="ORF">DACRYDRAFT_118095</name>
</gene>
<evidence type="ECO:0000256" key="1">
    <source>
        <dbReference type="ARBA" id="ARBA00012452"/>
    </source>
</evidence>
<dbReference type="Proteomes" id="UP000030653">
    <property type="component" value="Unassembled WGS sequence"/>
</dbReference>
<dbReference type="OrthoDB" id="249703at2759"/>
<dbReference type="SUPFAM" id="SSF47616">
    <property type="entry name" value="GST C-terminal domain-like"/>
    <property type="match status" value="1"/>
</dbReference>
<dbReference type="Pfam" id="PF13417">
    <property type="entry name" value="GST_N_3"/>
    <property type="match status" value="1"/>
</dbReference>
<keyword evidence="8" id="KW-1185">Reference proteome</keyword>
<evidence type="ECO:0000259" key="5">
    <source>
        <dbReference type="PROSITE" id="PS50404"/>
    </source>
</evidence>
<dbReference type="Pfam" id="PF00043">
    <property type="entry name" value="GST_C"/>
    <property type="match status" value="1"/>
</dbReference>
<sequence>MTPRAASTSDRPPVAHHKSPQRPSPLRLFMFTLLTIVASTAFQIVRSGATINDVPHFFSREGPIADLWQMGTKASTVTLYGSRLSPSTQRVELILREKDIPYDFVSVNMREKEHKSESHFTKQPFGQVPVLVDGSLQLYGNSSSEQEHMCMELMVVLESRAIGRYLAGSYPFRGMPLYPMSNLTRMAWTEQAVSVEMSDFDPVLSGLLVEMIYKGGEPDFERVQHLKEQLRVKMEGYERILDRQKFLAGEALTLADLFHLPVGTAVLKRLNIVWYDGFPSVERWWKDISSRPSWKEIENRS</sequence>
<reference evidence="7 8" key="1">
    <citation type="journal article" date="2012" name="Science">
        <title>The Paleozoic origin of enzymatic lignin decomposition reconstructed from 31 fungal genomes.</title>
        <authorList>
            <person name="Floudas D."/>
            <person name="Binder M."/>
            <person name="Riley R."/>
            <person name="Barry K."/>
            <person name="Blanchette R.A."/>
            <person name="Henrissat B."/>
            <person name="Martinez A.T."/>
            <person name="Otillar R."/>
            <person name="Spatafora J.W."/>
            <person name="Yadav J.S."/>
            <person name="Aerts A."/>
            <person name="Benoit I."/>
            <person name="Boyd A."/>
            <person name="Carlson A."/>
            <person name="Copeland A."/>
            <person name="Coutinho P.M."/>
            <person name="de Vries R.P."/>
            <person name="Ferreira P."/>
            <person name="Findley K."/>
            <person name="Foster B."/>
            <person name="Gaskell J."/>
            <person name="Glotzer D."/>
            <person name="Gorecki P."/>
            <person name="Heitman J."/>
            <person name="Hesse C."/>
            <person name="Hori C."/>
            <person name="Igarashi K."/>
            <person name="Jurgens J.A."/>
            <person name="Kallen N."/>
            <person name="Kersten P."/>
            <person name="Kohler A."/>
            <person name="Kuees U."/>
            <person name="Kumar T.K.A."/>
            <person name="Kuo A."/>
            <person name="LaButti K."/>
            <person name="Larrondo L.F."/>
            <person name="Lindquist E."/>
            <person name="Ling A."/>
            <person name="Lombard V."/>
            <person name="Lucas S."/>
            <person name="Lundell T."/>
            <person name="Martin R."/>
            <person name="McLaughlin D.J."/>
            <person name="Morgenstern I."/>
            <person name="Morin E."/>
            <person name="Murat C."/>
            <person name="Nagy L.G."/>
            <person name="Nolan M."/>
            <person name="Ohm R.A."/>
            <person name="Patyshakuliyeva A."/>
            <person name="Rokas A."/>
            <person name="Ruiz-Duenas F.J."/>
            <person name="Sabat G."/>
            <person name="Salamov A."/>
            <person name="Samejima M."/>
            <person name="Schmutz J."/>
            <person name="Slot J.C."/>
            <person name="St John F."/>
            <person name="Stenlid J."/>
            <person name="Sun H."/>
            <person name="Sun S."/>
            <person name="Syed K."/>
            <person name="Tsang A."/>
            <person name="Wiebenga A."/>
            <person name="Young D."/>
            <person name="Pisabarro A."/>
            <person name="Eastwood D.C."/>
            <person name="Martin F."/>
            <person name="Cullen D."/>
            <person name="Grigoriev I.V."/>
            <person name="Hibbett D.S."/>
        </authorList>
    </citation>
    <scope>NUCLEOTIDE SEQUENCE [LARGE SCALE GENOMIC DNA]</scope>
    <source>
        <strain evidence="7 8">DJM-731 SS1</strain>
    </source>
</reference>
<dbReference type="EMBL" id="JH795870">
    <property type="protein sequence ID" value="EJT99362.1"/>
    <property type="molecule type" value="Genomic_DNA"/>
</dbReference>